<proteinExistence type="predicted"/>
<dbReference type="OrthoDB" id="9798154at2"/>
<dbReference type="InterPro" id="IPR032711">
    <property type="entry name" value="SoxY"/>
</dbReference>
<dbReference type="InterPro" id="IPR006311">
    <property type="entry name" value="TAT_signal"/>
</dbReference>
<dbReference type="NCBIfam" id="TIGR04488">
    <property type="entry name" value="SoxY_true_GGCGG"/>
    <property type="match status" value="1"/>
</dbReference>
<dbReference type="InterPro" id="IPR038162">
    <property type="entry name" value="SoxY_sf"/>
</dbReference>
<protein>
    <submittedName>
        <fullName evidence="2">Sulfur oxidation protein SoxY</fullName>
    </submittedName>
</protein>
<dbReference type="Gene3D" id="2.60.40.2470">
    <property type="entry name" value="SoxY domain"/>
    <property type="match status" value="1"/>
</dbReference>
<reference evidence="2 3" key="1">
    <citation type="submission" date="2012-11" db="EMBL/GenBank/DDBJ databases">
        <title>Genome assembly of Thiorhodococcus sp. AK35.</title>
        <authorList>
            <person name="Nupur N."/>
            <person name="Khatri I."/>
            <person name="Subramanian S."/>
            <person name="Pinnaka A."/>
        </authorList>
    </citation>
    <scope>NUCLEOTIDE SEQUENCE [LARGE SCALE GENOMIC DNA]</scope>
    <source>
        <strain evidence="2 3">AK35</strain>
    </source>
</reference>
<evidence type="ECO:0000259" key="1">
    <source>
        <dbReference type="Pfam" id="PF13501"/>
    </source>
</evidence>
<dbReference type="STRING" id="1249627.D779_3946"/>
<dbReference type="Pfam" id="PF13501">
    <property type="entry name" value="SoxY"/>
    <property type="match status" value="1"/>
</dbReference>
<dbReference type="PIRSF" id="PIRSF010312">
    <property type="entry name" value="Sulphur_oxidation_SoxY"/>
    <property type="match status" value="1"/>
</dbReference>
<dbReference type="InterPro" id="IPR016568">
    <property type="entry name" value="Sulphur_oxidation_SoxY"/>
</dbReference>
<keyword evidence="3" id="KW-1185">Reference proteome</keyword>
<dbReference type="PATRIC" id="fig|1249627.3.peg.4023"/>
<dbReference type="eggNOG" id="COG5501">
    <property type="taxonomic scope" value="Bacteria"/>
</dbReference>
<dbReference type="Proteomes" id="UP000019460">
    <property type="component" value="Unassembled WGS sequence"/>
</dbReference>
<name>W9V1I1_9GAMM</name>
<evidence type="ECO:0000313" key="2">
    <source>
        <dbReference type="EMBL" id="EXJ13199.1"/>
    </source>
</evidence>
<dbReference type="AlphaFoldDB" id="W9V1I1"/>
<dbReference type="EMBL" id="AONC01000079">
    <property type="protein sequence ID" value="EXJ13199.1"/>
    <property type="molecule type" value="Genomic_DNA"/>
</dbReference>
<comment type="caution">
    <text evidence="2">The sequence shown here is derived from an EMBL/GenBank/DDBJ whole genome shotgun (WGS) entry which is preliminary data.</text>
</comment>
<sequence length="157" mass="16013">MIDAKRRILLKGSLAAGSVGVAAGTGLLAPGQVLAEWNEAAFRAKDIPSALDNLMGADGAEVSERIKIKAPDIAENGAVVPVTVETDLEDVTSIAIIASENQTPLIASFDLTPASIPFVATRIKMAKTADVVAVVKAGGTLYKNAKNVKVTIGGCGG</sequence>
<feature type="domain" description="Ig-like SoxY" evidence="1">
    <location>
        <begin position="53"/>
        <end position="155"/>
    </location>
</feature>
<dbReference type="PROSITE" id="PS51318">
    <property type="entry name" value="TAT"/>
    <property type="match status" value="1"/>
</dbReference>
<dbReference type="RefSeq" id="WP_043757729.1">
    <property type="nucleotide sequence ID" value="NZ_AONC01000079.1"/>
</dbReference>
<gene>
    <name evidence="2" type="ORF">D779_3946</name>
</gene>
<accession>W9V1I1</accession>
<evidence type="ECO:0000313" key="3">
    <source>
        <dbReference type="Proteomes" id="UP000019460"/>
    </source>
</evidence>
<organism evidence="2 3">
    <name type="scientific">Imhoffiella purpurea</name>
    <dbReference type="NCBI Taxonomy" id="1249627"/>
    <lineage>
        <taxon>Bacteria</taxon>
        <taxon>Pseudomonadati</taxon>
        <taxon>Pseudomonadota</taxon>
        <taxon>Gammaproteobacteria</taxon>
        <taxon>Chromatiales</taxon>
        <taxon>Chromatiaceae</taxon>
        <taxon>Imhoffiella</taxon>
    </lineage>
</organism>